<comment type="caution">
    <text evidence="1">The sequence shown here is derived from an EMBL/GenBank/DDBJ whole genome shotgun (WGS) entry which is preliminary data.</text>
</comment>
<name>A0A8X6HVP3_TRICU</name>
<evidence type="ECO:0000313" key="1">
    <source>
        <dbReference type="EMBL" id="GFR30718.1"/>
    </source>
</evidence>
<organism evidence="1 2">
    <name type="scientific">Trichonephila clavata</name>
    <name type="common">Joro spider</name>
    <name type="synonym">Nephila clavata</name>
    <dbReference type="NCBI Taxonomy" id="2740835"/>
    <lineage>
        <taxon>Eukaryota</taxon>
        <taxon>Metazoa</taxon>
        <taxon>Ecdysozoa</taxon>
        <taxon>Arthropoda</taxon>
        <taxon>Chelicerata</taxon>
        <taxon>Arachnida</taxon>
        <taxon>Araneae</taxon>
        <taxon>Araneomorphae</taxon>
        <taxon>Entelegynae</taxon>
        <taxon>Araneoidea</taxon>
        <taxon>Nephilidae</taxon>
        <taxon>Trichonephila</taxon>
    </lineage>
</organism>
<evidence type="ECO:0000313" key="2">
    <source>
        <dbReference type="Proteomes" id="UP000887116"/>
    </source>
</evidence>
<protein>
    <submittedName>
        <fullName evidence="1">Uncharacterized protein</fullName>
    </submittedName>
</protein>
<gene>
    <name evidence="1" type="ORF">TNCT_630551</name>
</gene>
<dbReference type="EMBL" id="BMAO01029296">
    <property type="protein sequence ID" value="GFR30718.1"/>
    <property type="molecule type" value="Genomic_DNA"/>
</dbReference>
<proteinExistence type="predicted"/>
<sequence length="70" mass="7774">MNLMMFQKRFVYVPGSGSLPPTFGTFVCDLPDGPSALLTHLSFIMTLVGQNIPLCPLIWLGDCFVKWITP</sequence>
<accession>A0A8X6HVP3</accession>
<reference evidence="1" key="1">
    <citation type="submission" date="2020-07" db="EMBL/GenBank/DDBJ databases">
        <title>Multicomponent nature underlies the extraordinary mechanical properties of spider dragline silk.</title>
        <authorList>
            <person name="Kono N."/>
            <person name="Nakamura H."/>
            <person name="Mori M."/>
            <person name="Yoshida Y."/>
            <person name="Ohtoshi R."/>
            <person name="Malay A.D."/>
            <person name="Moran D.A.P."/>
            <person name="Tomita M."/>
            <person name="Numata K."/>
            <person name="Arakawa K."/>
        </authorList>
    </citation>
    <scope>NUCLEOTIDE SEQUENCE</scope>
</reference>
<dbReference type="Proteomes" id="UP000887116">
    <property type="component" value="Unassembled WGS sequence"/>
</dbReference>
<dbReference type="AlphaFoldDB" id="A0A8X6HVP3"/>
<keyword evidence="2" id="KW-1185">Reference proteome</keyword>